<dbReference type="Pfam" id="PF13088">
    <property type="entry name" value="BNR_2"/>
    <property type="match status" value="1"/>
</dbReference>
<dbReference type="Proteomes" id="UP000309872">
    <property type="component" value="Unassembled WGS sequence"/>
</dbReference>
<dbReference type="OrthoDB" id="41724at2"/>
<reference evidence="2 3" key="1">
    <citation type="submission" date="2019-04" db="EMBL/GenBank/DDBJ databases">
        <title>Sphingobacterium olei sp. nov., isolated from oil-contaminated soil.</title>
        <authorList>
            <person name="Liu B."/>
        </authorList>
    </citation>
    <scope>NUCLEOTIDE SEQUENCE [LARGE SCALE GENOMIC DNA]</scope>
    <source>
        <strain evidence="2 3">Y3L14</strain>
    </source>
</reference>
<dbReference type="InterPro" id="IPR011040">
    <property type="entry name" value="Sialidase"/>
</dbReference>
<dbReference type="Gene3D" id="2.120.10.10">
    <property type="match status" value="1"/>
</dbReference>
<sequence length="333" mass="38013">MCSTCVLAQKPNFNILKEEYLFQEGKHFNQCHASTIAETADGKLLGSWFGGTHEGNKDVVIWGSISDGQNWTKPTVWAEGVINDTLRYPCWNPVLFKLKNDKKIYLYYKVGPNPREWWGMVKTSVDGGITWSSARQLPHGILGPIKNKPIELADGTVLSPSSVELSEDRWVAHIEASDSDQKKWEIYPIDQKSKFNVIQPSILLHPDDKLQVLCRSKEGKVVTAWSRDNGLTWSALEKTNLINPNSATDAIRVGNLFYIVYNPDIPGKDWWEGRTKLNLAYSRDGIDWIDLIKLEDEEKGEFSYPTIFQDSRGLVHITYTYNRKNIKHIVLEK</sequence>
<evidence type="ECO:0000313" key="2">
    <source>
        <dbReference type="EMBL" id="TJY64610.1"/>
    </source>
</evidence>
<keyword evidence="3" id="KW-1185">Reference proteome</keyword>
<evidence type="ECO:0000259" key="1">
    <source>
        <dbReference type="Pfam" id="PF13088"/>
    </source>
</evidence>
<dbReference type="PANTHER" id="PTHR43752">
    <property type="entry name" value="BNR/ASP-BOX REPEAT FAMILY PROTEIN"/>
    <property type="match status" value="1"/>
</dbReference>
<dbReference type="CDD" id="cd15482">
    <property type="entry name" value="Sialidase_non-viral"/>
    <property type="match status" value="1"/>
</dbReference>
<dbReference type="InterPro" id="IPR036278">
    <property type="entry name" value="Sialidase_sf"/>
</dbReference>
<gene>
    <name evidence="2" type="ORF">FAZ19_14105</name>
</gene>
<organism evidence="2 3">
    <name type="scientific">Sphingobacterium alkalisoli</name>
    <dbReference type="NCBI Taxonomy" id="1874115"/>
    <lineage>
        <taxon>Bacteria</taxon>
        <taxon>Pseudomonadati</taxon>
        <taxon>Bacteroidota</taxon>
        <taxon>Sphingobacteriia</taxon>
        <taxon>Sphingobacteriales</taxon>
        <taxon>Sphingobacteriaceae</taxon>
        <taxon>Sphingobacterium</taxon>
    </lineage>
</organism>
<dbReference type="PANTHER" id="PTHR43752:SF2">
    <property type="entry name" value="BNR_ASP-BOX REPEAT FAMILY PROTEIN"/>
    <property type="match status" value="1"/>
</dbReference>
<evidence type="ECO:0000313" key="3">
    <source>
        <dbReference type="Proteomes" id="UP000309872"/>
    </source>
</evidence>
<feature type="domain" description="Sialidase" evidence="1">
    <location>
        <begin position="42"/>
        <end position="317"/>
    </location>
</feature>
<dbReference type="AlphaFoldDB" id="A0A4U0GZC9"/>
<dbReference type="EMBL" id="SUKA01000004">
    <property type="protein sequence ID" value="TJY64610.1"/>
    <property type="molecule type" value="Genomic_DNA"/>
</dbReference>
<name>A0A4U0GZC9_9SPHI</name>
<dbReference type="SUPFAM" id="SSF50939">
    <property type="entry name" value="Sialidases"/>
    <property type="match status" value="1"/>
</dbReference>
<comment type="caution">
    <text evidence="2">The sequence shown here is derived from an EMBL/GenBank/DDBJ whole genome shotgun (WGS) entry which is preliminary data.</text>
</comment>
<proteinExistence type="predicted"/>
<accession>A0A4U0GZC9</accession>
<protein>
    <submittedName>
        <fullName evidence="2">Sialidase</fullName>
    </submittedName>
</protein>